<keyword evidence="7" id="KW-0472">Membrane</keyword>
<organism evidence="11 12">
    <name type="scientific">Streptomyces spiramenti</name>
    <dbReference type="NCBI Taxonomy" id="2720606"/>
    <lineage>
        <taxon>Bacteria</taxon>
        <taxon>Bacillati</taxon>
        <taxon>Actinomycetota</taxon>
        <taxon>Actinomycetes</taxon>
        <taxon>Kitasatosporales</taxon>
        <taxon>Streptomycetaceae</taxon>
        <taxon>Streptomyces</taxon>
    </lineage>
</organism>
<comment type="caution">
    <text evidence="11">The sequence shown here is derived from an EMBL/GenBank/DDBJ whole genome shotgun (WGS) entry which is preliminary data.</text>
</comment>
<dbReference type="PANTHER" id="PTHR42711:SF19">
    <property type="entry name" value="DOXORUBICIN RESISTANCE ATP-BINDING PROTEIN DRRA"/>
    <property type="match status" value="1"/>
</dbReference>
<gene>
    <name evidence="11" type="ORF">HCJ92_00610</name>
</gene>
<keyword evidence="4" id="KW-0547">Nucleotide-binding</keyword>
<reference evidence="11 12" key="1">
    <citation type="submission" date="2020-03" db="EMBL/GenBank/DDBJ databases">
        <title>Draft genome of Streptomyces sp. ventii, isolated from the Axial Seamount in the Pacific Ocean, and resequencing of the two type strains Streptomyces lonarensis strain NCL 716 and Streptomyces bohaiensis strain 11A07.</title>
        <authorList>
            <person name="Loughran R.M."/>
            <person name="Pfannmuller K.M."/>
            <person name="Wasson B.J."/>
            <person name="Deadmond M.C."/>
            <person name="Paddock B.E."/>
            <person name="Koyack M.J."/>
            <person name="Gallegos D.A."/>
            <person name="Mitchell E.A."/>
            <person name="Ushijima B."/>
            <person name="Saw J.H."/>
            <person name="Mcphail K.L."/>
            <person name="Videau P."/>
        </authorList>
    </citation>
    <scope>NUCLEOTIDE SEQUENCE [LARGE SCALE GENOMIC DNA]</scope>
    <source>
        <strain evidence="12">5675061</strain>
    </source>
</reference>
<keyword evidence="6" id="KW-1278">Translocase</keyword>
<evidence type="ECO:0000256" key="5">
    <source>
        <dbReference type="ARBA" id="ARBA00022840"/>
    </source>
</evidence>
<comment type="similarity">
    <text evidence="9">Belongs to the ABC transporter superfamily. Drug exporter-1 (DrugE1) (TC 3.A.1.105) family.</text>
</comment>
<dbReference type="Gene3D" id="3.40.50.300">
    <property type="entry name" value="P-loop containing nucleotide triphosphate hydrolases"/>
    <property type="match status" value="1"/>
</dbReference>
<keyword evidence="3" id="KW-1003">Cell membrane</keyword>
<dbReference type="Proteomes" id="UP000746503">
    <property type="component" value="Unassembled WGS sequence"/>
</dbReference>
<dbReference type="EMBL" id="JAAVJB010000002">
    <property type="protein sequence ID" value="NJP64821.1"/>
    <property type="molecule type" value="Genomic_DNA"/>
</dbReference>
<dbReference type="PANTHER" id="PTHR42711">
    <property type="entry name" value="ABC TRANSPORTER ATP-BINDING PROTEIN"/>
    <property type="match status" value="1"/>
</dbReference>
<evidence type="ECO:0000256" key="7">
    <source>
        <dbReference type="ARBA" id="ARBA00023136"/>
    </source>
</evidence>
<evidence type="ECO:0000259" key="10">
    <source>
        <dbReference type="PROSITE" id="PS50893"/>
    </source>
</evidence>
<keyword evidence="2" id="KW-0813">Transport</keyword>
<dbReference type="SUPFAM" id="SSF52540">
    <property type="entry name" value="P-loop containing nucleoside triphosphate hydrolases"/>
    <property type="match status" value="1"/>
</dbReference>
<dbReference type="InterPro" id="IPR027417">
    <property type="entry name" value="P-loop_NTPase"/>
</dbReference>
<keyword evidence="5 11" id="KW-0067">ATP-binding</keyword>
<accession>A0ABX1AGK6</accession>
<evidence type="ECO:0000256" key="2">
    <source>
        <dbReference type="ARBA" id="ARBA00022448"/>
    </source>
</evidence>
<comment type="subcellular location">
    <subcellularLocation>
        <location evidence="1">Cell membrane</location>
        <topology evidence="1">Peripheral membrane protein</topology>
        <orientation evidence="1">Cytoplasmic side</orientation>
    </subcellularLocation>
</comment>
<dbReference type="GO" id="GO:0005524">
    <property type="term" value="F:ATP binding"/>
    <property type="evidence" value="ECO:0007669"/>
    <property type="project" value="UniProtKB-KW"/>
</dbReference>
<feature type="domain" description="ABC transporter" evidence="10">
    <location>
        <begin position="65"/>
        <end position="295"/>
    </location>
</feature>
<evidence type="ECO:0000256" key="8">
    <source>
        <dbReference type="ARBA" id="ARBA00023251"/>
    </source>
</evidence>
<keyword evidence="8" id="KW-0046">Antibiotic resistance</keyword>
<proteinExistence type="inferred from homology"/>
<name>A0ABX1AGK6_9ACTN</name>
<evidence type="ECO:0000256" key="9">
    <source>
        <dbReference type="ARBA" id="ARBA00049985"/>
    </source>
</evidence>
<dbReference type="Pfam" id="PF13732">
    <property type="entry name" value="DrrA1-3_C"/>
    <property type="match status" value="1"/>
</dbReference>
<dbReference type="PROSITE" id="PS00211">
    <property type="entry name" value="ABC_TRANSPORTER_1"/>
    <property type="match status" value="1"/>
</dbReference>
<evidence type="ECO:0000256" key="6">
    <source>
        <dbReference type="ARBA" id="ARBA00022967"/>
    </source>
</evidence>
<dbReference type="InterPro" id="IPR003439">
    <property type="entry name" value="ABC_transporter-like_ATP-bd"/>
</dbReference>
<dbReference type="PROSITE" id="PS50893">
    <property type="entry name" value="ABC_TRANSPORTER_2"/>
    <property type="match status" value="1"/>
</dbReference>
<dbReference type="NCBIfam" id="TIGR01188">
    <property type="entry name" value="drrA"/>
    <property type="match status" value="1"/>
</dbReference>
<dbReference type="InterPro" id="IPR003593">
    <property type="entry name" value="AAA+_ATPase"/>
</dbReference>
<evidence type="ECO:0000256" key="1">
    <source>
        <dbReference type="ARBA" id="ARBA00004413"/>
    </source>
</evidence>
<evidence type="ECO:0000313" key="12">
    <source>
        <dbReference type="Proteomes" id="UP000746503"/>
    </source>
</evidence>
<dbReference type="InterPro" id="IPR050763">
    <property type="entry name" value="ABC_transporter_ATP-binding"/>
</dbReference>
<dbReference type="Pfam" id="PF00005">
    <property type="entry name" value="ABC_tran"/>
    <property type="match status" value="1"/>
</dbReference>
<protein>
    <submittedName>
        <fullName evidence="11">ATP-binding cassette domain-containing protein</fullName>
    </submittedName>
</protein>
<dbReference type="InterPro" id="IPR005894">
    <property type="entry name" value="DrrA"/>
</dbReference>
<evidence type="ECO:0000256" key="3">
    <source>
        <dbReference type="ARBA" id="ARBA00022475"/>
    </source>
</evidence>
<evidence type="ECO:0000256" key="4">
    <source>
        <dbReference type="ARBA" id="ARBA00022741"/>
    </source>
</evidence>
<evidence type="ECO:0000313" key="11">
    <source>
        <dbReference type="EMBL" id="NJP64821.1"/>
    </source>
</evidence>
<dbReference type="InterPro" id="IPR017871">
    <property type="entry name" value="ABC_transporter-like_CS"/>
</dbReference>
<dbReference type="InterPro" id="IPR025302">
    <property type="entry name" value="DrrA1/2-like_C"/>
</dbReference>
<sequence>MFFIRSHLTLRALCIGYTTVYPVHTNVDPGDPRLAAASVPLSGVGVTRVRQGARRNRPVVSKNAIEISDLRKSYGDTEVLKGIDLQVERGTMLALLGPNGAGKSTTVRILSTLIPPSGGQVLVNGLDVVRQATEVRRSIGLVSQTMAIDYVHSGRENLVMLGRLHRIGRAAATRRAAELLEQFDLVEAGDRPVMEYSGGMKRRLDLAVSLITSPPIVFLDEPTVGLDPRSRRTMWAAIEQLLEGGSTVLLTTQYLEEADQLADQVAVIDNGTVVAQGTPAELKGSMGSDRMVITFADEGSLRQARASLVGPDLEYDEEEKTLTVAAADASALVGVVARIEQVGVSVASMAIDKPTLDDVFLKLTARNTPKQQEPVLVQEGGAVK</sequence>
<dbReference type="SMART" id="SM00382">
    <property type="entry name" value="AAA"/>
    <property type="match status" value="1"/>
</dbReference>
<keyword evidence="12" id="KW-1185">Reference proteome</keyword>